<dbReference type="InterPro" id="IPR036397">
    <property type="entry name" value="RNaseH_sf"/>
</dbReference>
<name>A0A158NIG5_ATTCE</name>
<dbReference type="InParanoid" id="A0A158NIG5"/>
<dbReference type="OrthoDB" id="7552988at2759"/>
<reference evidence="2" key="2">
    <citation type="submission" date="2016-04" db="UniProtKB">
        <authorList>
            <consortium name="EnsemblMetazoa"/>
        </authorList>
    </citation>
    <scope>IDENTIFICATION</scope>
</reference>
<dbReference type="Pfam" id="PF01359">
    <property type="entry name" value="Transposase_1"/>
    <property type="match status" value="1"/>
</dbReference>
<dbReference type="InterPro" id="IPR041426">
    <property type="entry name" value="Mos1_HTH"/>
</dbReference>
<evidence type="ECO:0000259" key="1">
    <source>
        <dbReference type="Pfam" id="PF17906"/>
    </source>
</evidence>
<dbReference type="PANTHER" id="PTHR46060">
    <property type="entry name" value="MARINER MOS1 TRANSPOSASE-LIKE PROTEIN"/>
    <property type="match status" value="1"/>
</dbReference>
<dbReference type="EMBL" id="ADTU01016513">
    <property type="status" value="NOT_ANNOTATED_CDS"/>
    <property type="molecule type" value="Genomic_DNA"/>
</dbReference>
<dbReference type="Gene3D" id="3.30.420.10">
    <property type="entry name" value="Ribonuclease H-like superfamily/Ribonuclease H"/>
    <property type="match status" value="1"/>
</dbReference>
<dbReference type="InterPro" id="IPR001888">
    <property type="entry name" value="Transposase_1"/>
</dbReference>
<accession>A0A158NIG5</accession>
<dbReference type="PANTHER" id="PTHR46060:SF1">
    <property type="entry name" value="MARINER MOS1 TRANSPOSASE-LIKE PROTEIN"/>
    <property type="match status" value="1"/>
</dbReference>
<dbReference type="KEGG" id="acep:105620443"/>
<dbReference type="Gene3D" id="1.10.10.1450">
    <property type="match status" value="1"/>
</dbReference>
<dbReference type="STRING" id="12957.A0A158NIG5"/>
<protein>
    <recommendedName>
        <fullName evidence="1">Mos1 transposase HTH domain-containing protein</fullName>
    </recommendedName>
</protein>
<dbReference type="EnsemblMetazoa" id="XM_012201933.1">
    <property type="protein sequence ID" value="XP_012057323.1"/>
    <property type="gene ID" value="LOC105620443"/>
</dbReference>
<dbReference type="AlphaFoldDB" id="A0A158NIG5"/>
<sequence length="289" mass="34708">MKKEQYRSVIRFLLDGKTYEEIKEKLHAVYKDNVPSMTTIRYWYNEFKRGRTSIFDEERPDRPIEVTTEDMVNKIYDIVLAFRRRNPKEFLRRFVTVDETWLHHYTPETKEQSKQWTKFDEFTPKKVKMVPLAGKIMATVFWDSRGIIFTDYLEKRRTITGQYYVDLLDRFDAELKKKWPHLAKKKVLFHHDNAPDHSSAIAMAKLVELRYELLSHPPCSPDLASCDFYLFPNMKKWLGGKRFASNEEVIAETETYFKEFPQSYFLNGIKMLEYRWAKCIELKGDYVEK</sequence>
<organism evidence="2 3">
    <name type="scientific">Atta cephalotes</name>
    <name type="common">Leafcutter ant</name>
    <dbReference type="NCBI Taxonomy" id="12957"/>
    <lineage>
        <taxon>Eukaryota</taxon>
        <taxon>Metazoa</taxon>
        <taxon>Ecdysozoa</taxon>
        <taxon>Arthropoda</taxon>
        <taxon>Hexapoda</taxon>
        <taxon>Insecta</taxon>
        <taxon>Pterygota</taxon>
        <taxon>Neoptera</taxon>
        <taxon>Endopterygota</taxon>
        <taxon>Hymenoptera</taxon>
        <taxon>Apocrita</taxon>
        <taxon>Aculeata</taxon>
        <taxon>Formicoidea</taxon>
        <taxon>Formicidae</taxon>
        <taxon>Myrmicinae</taxon>
        <taxon>Atta</taxon>
    </lineage>
</organism>
<feature type="domain" description="Mos1 transposase HTH" evidence="1">
    <location>
        <begin position="3"/>
        <end position="50"/>
    </location>
</feature>
<dbReference type="InterPro" id="IPR052709">
    <property type="entry name" value="Transposase-MT_Hybrid"/>
</dbReference>
<dbReference type="GO" id="GO:0003676">
    <property type="term" value="F:nucleic acid binding"/>
    <property type="evidence" value="ECO:0007669"/>
    <property type="project" value="InterPro"/>
</dbReference>
<dbReference type="Proteomes" id="UP000005205">
    <property type="component" value="Unassembled WGS sequence"/>
</dbReference>
<proteinExistence type="predicted"/>
<evidence type="ECO:0000313" key="3">
    <source>
        <dbReference type="Proteomes" id="UP000005205"/>
    </source>
</evidence>
<gene>
    <name evidence="2" type="primary">105620443</name>
</gene>
<dbReference type="Pfam" id="PF17906">
    <property type="entry name" value="HTH_48"/>
    <property type="match status" value="1"/>
</dbReference>
<reference evidence="3" key="1">
    <citation type="journal article" date="2011" name="PLoS Genet.">
        <title>The genome sequence of the leaf-cutter ant Atta cephalotes reveals insights into its obligate symbiotic lifestyle.</title>
        <authorList>
            <person name="Suen G."/>
            <person name="Teiling C."/>
            <person name="Li L."/>
            <person name="Holt C."/>
            <person name="Abouheif E."/>
            <person name="Bornberg-Bauer E."/>
            <person name="Bouffard P."/>
            <person name="Caldera E.J."/>
            <person name="Cash E."/>
            <person name="Cavanaugh A."/>
            <person name="Denas O."/>
            <person name="Elhaik E."/>
            <person name="Fave M.J."/>
            <person name="Gadau J."/>
            <person name="Gibson J.D."/>
            <person name="Graur D."/>
            <person name="Grubbs K.J."/>
            <person name="Hagen D.E."/>
            <person name="Harkins T.T."/>
            <person name="Helmkampf M."/>
            <person name="Hu H."/>
            <person name="Johnson B.R."/>
            <person name="Kim J."/>
            <person name="Marsh S.E."/>
            <person name="Moeller J.A."/>
            <person name="Munoz-Torres M.C."/>
            <person name="Murphy M.C."/>
            <person name="Naughton M.C."/>
            <person name="Nigam S."/>
            <person name="Overson R."/>
            <person name="Rajakumar R."/>
            <person name="Reese J.T."/>
            <person name="Scott J.J."/>
            <person name="Smith C.R."/>
            <person name="Tao S."/>
            <person name="Tsutsui N.D."/>
            <person name="Viljakainen L."/>
            <person name="Wissler L."/>
            <person name="Yandell M.D."/>
            <person name="Zimmer F."/>
            <person name="Taylor J."/>
            <person name="Slater S.C."/>
            <person name="Clifton S.W."/>
            <person name="Warren W.C."/>
            <person name="Elsik C.G."/>
            <person name="Smith C.D."/>
            <person name="Weinstock G.M."/>
            <person name="Gerardo N.M."/>
            <person name="Currie C.R."/>
        </authorList>
    </citation>
    <scope>NUCLEOTIDE SEQUENCE [LARGE SCALE GENOMIC DNA]</scope>
</reference>
<evidence type="ECO:0000313" key="2">
    <source>
        <dbReference type="EnsemblMetazoa" id="XP_012057323.1"/>
    </source>
</evidence>
<keyword evidence="3" id="KW-1185">Reference proteome</keyword>